<dbReference type="InterPro" id="IPR011473">
    <property type="entry name" value="DUF1579"/>
</dbReference>
<comment type="caution">
    <text evidence="1">The sequence shown here is derived from an EMBL/GenBank/DDBJ whole genome shotgun (WGS) entry which is preliminary data.</text>
</comment>
<keyword evidence="2" id="KW-1185">Reference proteome</keyword>
<dbReference type="EMBL" id="JAGILA010000005">
    <property type="protein sequence ID" value="MBP2237389.1"/>
    <property type="molecule type" value="Genomic_DNA"/>
</dbReference>
<sequence>MHGEPQEQHRWLEQLLGEWTVTSQDPTGNASSDQDWVEKVRSLNGLWVVCDGQGAMPDGKAGETLMTLGFNPETGRYVGTWVGSMMTHMWVYDGELEDDGRTLALNCDGPDFESPGRTARYQDRITFVDANHRTLTARVQNEDGSWKEMMRAEYRRR</sequence>
<name>A0ABS4R506_9HYPH</name>
<dbReference type="Pfam" id="PF07617">
    <property type="entry name" value="DUF1579"/>
    <property type="match status" value="1"/>
</dbReference>
<evidence type="ECO:0008006" key="3">
    <source>
        <dbReference type="Google" id="ProtNLM"/>
    </source>
</evidence>
<evidence type="ECO:0000313" key="1">
    <source>
        <dbReference type="EMBL" id="MBP2237389.1"/>
    </source>
</evidence>
<dbReference type="RefSeq" id="WP_209603432.1">
    <property type="nucleotide sequence ID" value="NZ_JAGILA010000005.1"/>
</dbReference>
<dbReference type="Proteomes" id="UP000730739">
    <property type="component" value="Unassembled WGS sequence"/>
</dbReference>
<proteinExistence type="predicted"/>
<gene>
    <name evidence="1" type="ORF">J2Z31_003907</name>
</gene>
<evidence type="ECO:0000313" key="2">
    <source>
        <dbReference type="Proteomes" id="UP000730739"/>
    </source>
</evidence>
<accession>A0ABS4R506</accession>
<reference evidence="1 2" key="1">
    <citation type="submission" date="2021-03" db="EMBL/GenBank/DDBJ databases">
        <title>Genomic Encyclopedia of Type Strains, Phase IV (KMG-IV): sequencing the most valuable type-strain genomes for metagenomic binning, comparative biology and taxonomic classification.</title>
        <authorList>
            <person name="Goeker M."/>
        </authorList>
    </citation>
    <scope>NUCLEOTIDE SEQUENCE [LARGE SCALE GENOMIC DNA]</scope>
    <source>
        <strain evidence="1 2">DSM 13372</strain>
    </source>
</reference>
<organism evidence="1 2">
    <name type="scientific">Sinorhizobium kostiense</name>
    <dbReference type="NCBI Taxonomy" id="76747"/>
    <lineage>
        <taxon>Bacteria</taxon>
        <taxon>Pseudomonadati</taxon>
        <taxon>Pseudomonadota</taxon>
        <taxon>Alphaproteobacteria</taxon>
        <taxon>Hyphomicrobiales</taxon>
        <taxon>Rhizobiaceae</taxon>
        <taxon>Sinorhizobium/Ensifer group</taxon>
        <taxon>Sinorhizobium</taxon>
    </lineage>
</organism>
<protein>
    <recommendedName>
        <fullName evidence="3">DUF1579 domain-containing protein</fullName>
    </recommendedName>
</protein>